<accession>A0AAQ3SZ31</accession>
<dbReference type="Proteomes" id="UP001341281">
    <property type="component" value="Chromosome 03"/>
</dbReference>
<evidence type="ECO:0000313" key="3">
    <source>
        <dbReference type="Proteomes" id="UP001341281"/>
    </source>
</evidence>
<dbReference type="EMBL" id="CP144747">
    <property type="protein sequence ID" value="WVZ63215.1"/>
    <property type="molecule type" value="Genomic_DNA"/>
</dbReference>
<evidence type="ECO:0000256" key="1">
    <source>
        <dbReference type="SAM" id="MobiDB-lite"/>
    </source>
</evidence>
<keyword evidence="3" id="KW-1185">Reference proteome</keyword>
<feature type="region of interest" description="Disordered" evidence="1">
    <location>
        <begin position="1"/>
        <end position="31"/>
    </location>
</feature>
<sequence>MSPRQASPFPALPYSRISRRSKNKPHSSAFNPQQEGKIELLGCLWIKVKEKKHNRNLIIQYTVCSLATRVEVRPAVKEVIATEEMRRLAMSELCLRQYHLI</sequence>
<reference evidence="2 3" key="1">
    <citation type="submission" date="2024-02" db="EMBL/GenBank/DDBJ databases">
        <title>High-quality chromosome-scale genome assembly of Pensacola bahiagrass (Paspalum notatum Flugge var. saurae).</title>
        <authorList>
            <person name="Vega J.M."/>
            <person name="Podio M."/>
            <person name="Orjuela J."/>
            <person name="Siena L.A."/>
            <person name="Pessino S.C."/>
            <person name="Combes M.C."/>
            <person name="Mariac C."/>
            <person name="Albertini E."/>
            <person name="Pupilli F."/>
            <person name="Ortiz J.P.A."/>
            <person name="Leblanc O."/>
        </authorList>
    </citation>
    <scope>NUCLEOTIDE SEQUENCE [LARGE SCALE GENOMIC DNA]</scope>
    <source>
        <strain evidence="2">R1</strain>
        <tissue evidence="2">Leaf</tissue>
    </source>
</reference>
<proteinExistence type="predicted"/>
<dbReference type="AlphaFoldDB" id="A0AAQ3SZ31"/>
<organism evidence="2 3">
    <name type="scientific">Paspalum notatum var. saurae</name>
    <dbReference type="NCBI Taxonomy" id="547442"/>
    <lineage>
        <taxon>Eukaryota</taxon>
        <taxon>Viridiplantae</taxon>
        <taxon>Streptophyta</taxon>
        <taxon>Embryophyta</taxon>
        <taxon>Tracheophyta</taxon>
        <taxon>Spermatophyta</taxon>
        <taxon>Magnoliopsida</taxon>
        <taxon>Liliopsida</taxon>
        <taxon>Poales</taxon>
        <taxon>Poaceae</taxon>
        <taxon>PACMAD clade</taxon>
        <taxon>Panicoideae</taxon>
        <taxon>Andropogonodae</taxon>
        <taxon>Paspaleae</taxon>
        <taxon>Paspalinae</taxon>
        <taxon>Paspalum</taxon>
    </lineage>
</organism>
<name>A0AAQ3SZ31_PASNO</name>
<protein>
    <submittedName>
        <fullName evidence="2">Uncharacterized protein</fullName>
    </submittedName>
</protein>
<gene>
    <name evidence="2" type="ORF">U9M48_012862</name>
</gene>
<evidence type="ECO:0000313" key="2">
    <source>
        <dbReference type="EMBL" id="WVZ63215.1"/>
    </source>
</evidence>